<dbReference type="EMBL" id="SEKV01000067">
    <property type="protein sequence ID" value="TFY65518.1"/>
    <property type="molecule type" value="Genomic_DNA"/>
</dbReference>
<dbReference type="AlphaFoldDB" id="A0A4Y9YUZ1"/>
<evidence type="ECO:0000256" key="1">
    <source>
        <dbReference type="SAM" id="MobiDB-lite"/>
    </source>
</evidence>
<name>A0A4Y9YUZ1_9APHY</name>
<proteinExistence type="predicted"/>
<reference evidence="2 3" key="1">
    <citation type="submission" date="2019-01" db="EMBL/GenBank/DDBJ databases">
        <title>Genome sequencing of the rare red list fungi Fomitopsis rosea.</title>
        <authorList>
            <person name="Buettner E."/>
            <person name="Kellner H."/>
        </authorList>
    </citation>
    <scope>NUCLEOTIDE SEQUENCE [LARGE SCALE GENOMIC DNA]</scope>
    <source>
        <strain evidence="2 3">DSM 105464</strain>
    </source>
</reference>
<feature type="region of interest" description="Disordered" evidence="1">
    <location>
        <begin position="69"/>
        <end position="90"/>
    </location>
</feature>
<evidence type="ECO:0000313" key="3">
    <source>
        <dbReference type="Proteomes" id="UP000298390"/>
    </source>
</evidence>
<evidence type="ECO:0000313" key="2">
    <source>
        <dbReference type="EMBL" id="TFY65518.1"/>
    </source>
</evidence>
<organism evidence="2 3">
    <name type="scientific">Rhodofomes roseus</name>
    <dbReference type="NCBI Taxonomy" id="34475"/>
    <lineage>
        <taxon>Eukaryota</taxon>
        <taxon>Fungi</taxon>
        <taxon>Dikarya</taxon>
        <taxon>Basidiomycota</taxon>
        <taxon>Agaricomycotina</taxon>
        <taxon>Agaricomycetes</taxon>
        <taxon>Polyporales</taxon>
        <taxon>Rhodofomes</taxon>
    </lineage>
</organism>
<sequence length="90" mass="9556">MSDLRFSGVLGDMGSALAGSLALFSEHEDGEDYEEGELEAYKPEDGNDIIDIISGDEAVRMLKAAVADPDEPAISPSNAAEDMISQVPRL</sequence>
<protein>
    <submittedName>
        <fullName evidence="2">Uncharacterized protein</fullName>
    </submittedName>
</protein>
<comment type="caution">
    <text evidence="2">The sequence shown here is derived from an EMBL/GenBank/DDBJ whole genome shotgun (WGS) entry which is preliminary data.</text>
</comment>
<dbReference type="Proteomes" id="UP000298390">
    <property type="component" value="Unassembled WGS sequence"/>
</dbReference>
<gene>
    <name evidence="2" type="ORF">EVJ58_g1935</name>
</gene>
<accession>A0A4Y9YUZ1</accession>